<dbReference type="EMBL" id="QGQD01000060">
    <property type="protein sequence ID" value="TLC99966.1"/>
    <property type="molecule type" value="Genomic_DNA"/>
</dbReference>
<evidence type="ECO:0000256" key="1">
    <source>
        <dbReference type="ARBA" id="ARBA00022801"/>
    </source>
</evidence>
<dbReference type="InterPro" id="IPR023365">
    <property type="entry name" value="Sortase_dom-sf"/>
</dbReference>
<evidence type="ECO:0000313" key="4">
    <source>
        <dbReference type="Proteomes" id="UP000306509"/>
    </source>
</evidence>
<feature type="active site" description="Acyl-thioester intermediate" evidence="2">
    <location>
        <position position="223"/>
    </location>
</feature>
<keyword evidence="1" id="KW-0378">Hydrolase</keyword>
<dbReference type="GO" id="GO:0016787">
    <property type="term" value="F:hydrolase activity"/>
    <property type="evidence" value="ECO:0007669"/>
    <property type="project" value="UniProtKB-KW"/>
</dbReference>
<sequence length="242" mass="27632" precursor="true">MKRNKIPKILLAACLVILLAGAVYFGKSIWEDAAPLLASEGYYKSLRKEIYIQRENGQTPDMEKLNGLNQDGVAWLTSPGTTIDYPVVQGKDNEYYLHHLSDGTPNEIGAVFLDYRNKPDFTGEISMIYGHHITLGRMFSPLSSYKEQRYYEEHPRMILYTKEKTYHIELFAGNILSGSEGFPLSFQSGKDKKEWIQEIIRKSTFSSNITPAKNDRILILCTCSYEFSNARYAVFGKLTEVK</sequence>
<keyword evidence="4" id="KW-1185">Reference proteome</keyword>
<dbReference type="CDD" id="cd05826">
    <property type="entry name" value="Sortase_B"/>
    <property type="match status" value="1"/>
</dbReference>
<name>A0A4U8Q5F7_9FIRM</name>
<protein>
    <submittedName>
        <fullName evidence="3">Sortase, SrtB family</fullName>
    </submittedName>
</protein>
<dbReference type="Pfam" id="PF04203">
    <property type="entry name" value="Sortase"/>
    <property type="match status" value="1"/>
</dbReference>
<dbReference type="Proteomes" id="UP000306509">
    <property type="component" value="Unassembled WGS sequence"/>
</dbReference>
<evidence type="ECO:0000313" key="3">
    <source>
        <dbReference type="EMBL" id="TLC99966.1"/>
    </source>
</evidence>
<evidence type="ECO:0000256" key="2">
    <source>
        <dbReference type="PIRSR" id="PIRSR605754-1"/>
    </source>
</evidence>
<reference evidence="3 4" key="1">
    <citation type="journal article" date="2019" name="Anaerobe">
        <title>Detection of Robinsoniella peoriensis in multiple bone samples of a trauma patient.</title>
        <authorList>
            <person name="Schrottner P."/>
            <person name="Hartwich K."/>
            <person name="Bunk B."/>
            <person name="Schober I."/>
            <person name="Helbig S."/>
            <person name="Rudolph W.W."/>
            <person name="Gunzer F."/>
        </authorList>
    </citation>
    <scope>NUCLEOTIDE SEQUENCE [LARGE SCALE GENOMIC DNA]</scope>
    <source>
        <strain evidence="3 4">DSM 106044</strain>
    </source>
</reference>
<accession>A0A4U8Q5F7</accession>
<dbReference type="AlphaFoldDB" id="A0A4U8Q5F7"/>
<dbReference type="InterPro" id="IPR009835">
    <property type="entry name" value="SrtB"/>
</dbReference>
<dbReference type="STRING" id="180332.GCA_000797495_03350"/>
<dbReference type="Gene3D" id="2.40.260.10">
    <property type="entry name" value="Sortase"/>
    <property type="match status" value="1"/>
</dbReference>
<feature type="active site" description="Proton donor/acceptor" evidence="2">
    <location>
        <position position="131"/>
    </location>
</feature>
<dbReference type="RefSeq" id="WP_138002807.1">
    <property type="nucleotide sequence ID" value="NZ_CAUSDN010000045.1"/>
</dbReference>
<dbReference type="InterPro" id="IPR005754">
    <property type="entry name" value="Sortase"/>
</dbReference>
<gene>
    <name evidence="3" type="ORF">DSM106044_03056</name>
</gene>
<organism evidence="3 4">
    <name type="scientific">Robinsoniella peoriensis</name>
    <dbReference type="NCBI Taxonomy" id="180332"/>
    <lineage>
        <taxon>Bacteria</taxon>
        <taxon>Bacillati</taxon>
        <taxon>Bacillota</taxon>
        <taxon>Clostridia</taxon>
        <taxon>Lachnospirales</taxon>
        <taxon>Lachnospiraceae</taxon>
        <taxon>Robinsoniella</taxon>
    </lineage>
</organism>
<dbReference type="NCBIfam" id="TIGR03064">
    <property type="entry name" value="sortase_srtB"/>
    <property type="match status" value="1"/>
</dbReference>
<comment type="caution">
    <text evidence="3">The sequence shown here is derived from an EMBL/GenBank/DDBJ whole genome shotgun (WGS) entry which is preliminary data.</text>
</comment>
<dbReference type="SUPFAM" id="SSF63817">
    <property type="entry name" value="Sortase"/>
    <property type="match status" value="1"/>
</dbReference>
<proteinExistence type="predicted"/>